<organism evidence="1 2">
    <name type="scientific">Acanthoscelides obtectus</name>
    <name type="common">Bean weevil</name>
    <name type="synonym">Bruchus obtectus</name>
    <dbReference type="NCBI Taxonomy" id="200917"/>
    <lineage>
        <taxon>Eukaryota</taxon>
        <taxon>Metazoa</taxon>
        <taxon>Ecdysozoa</taxon>
        <taxon>Arthropoda</taxon>
        <taxon>Hexapoda</taxon>
        <taxon>Insecta</taxon>
        <taxon>Pterygota</taxon>
        <taxon>Neoptera</taxon>
        <taxon>Endopterygota</taxon>
        <taxon>Coleoptera</taxon>
        <taxon>Polyphaga</taxon>
        <taxon>Cucujiformia</taxon>
        <taxon>Chrysomeloidea</taxon>
        <taxon>Chrysomelidae</taxon>
        <taxon>Bruchinae</taxon>
        <taxon>Bruchini</taxon>
        <taxon>Acanthoscelides</taxon>
    </lineage>
</organism>
<dbReference type="Proteomes" id="UP001152888">
    <property type="component" value="Unassembled WGS sequence"/>
</dbReference>
<accession>A0A9P0Q2V0</accession>
<sequence length="175" mass="20402">MESVTSRCQYKKENSRRASNNAFYFFIRGTKIKICKHFFRPTLGITARPIRTVLDKQRSFSKGILSGERRGKHGNHHRVDDAIKTGIRNHINSIPRIESHYCREYSNTQYIDGSKTVAQLHRDYVESYKQAEKPYGNYLMYSRIFNSEFNIPFFSPKKDQCTDCVAFQIASGEGR</sequence>
<dbReference type="AlphaFoldDB" id="A0A9P0Q2V0"/>
<gene>
    <name evidence="1" type="ORF">ACAOBT_LOCUS27625</name>
</gene>
<reference evidence="1" key="1">
    <citation type="submission" date="2022-03" db="EMBL/GenBank/DDBJ databases">
        <authorList>
            <person name="Sayadi A."/>
        </authorList>
    </citation>
    <scope>NUCLEOTIDE SEQUENCE</scope>
</reference>
<keyword evidence="2" id="KW-1185">Reference proteome</keyword>
<comment type="caution">
    <text evidence="1">The sequence shown here is derived from an EMBL/GenBank/DDBJ whole genome shotgun (WGS) entry which is preliminary data.</text>
</comment>
<dbReference type="PANTHER" id="PTHR10773">
    <property type="entry name" value="DNA-DIRECTED RNA POLYMERASES I, II, AND III SUBUNIT RPABC2"/>
    <property type="match status" value="1"/>
</dbReference>
<protein>
    <submittedName>
        <fullName evidence="1">Uncharacterized protein</fullName>
    </submittedName>
</protein>
<evidence type="ECO:0000313" key="1">
    <source>
        <dbReference type="EMBL" id="CAH2003795.1"/>
    </source>
</evidence>
<dbReference type="OrthoDB" id="6774481at2759"/>
<dbReference type="PANTHER" id="PTHR10773:SF19">
    <property type="match status" value="1"/>
</dbReference>
<proteinExistence type="predicted"/>
<dbReference type="EMBL" id="CAKOFQ010007558">
    <property type="protein sequence ID" value="CAH2003795.1"/>
    <property type="molecule type" value="Genomic_DNA"/>
</dbReference>
<evidence type="ECO:0000313" key="2">
    <source>
        <dbReference type="Proteomes" id="UP001152888"/>
    </source>
</evidence>
<name>A0A9P0Q2V0_ACAOB</name>